<proteinExistence type="predicted"/>
<dbReference type="EMBL" id="LAZR01068834">
    <property type="protein sequence ID" value="KKK48896.1"/>
    <property type="molecule type" value="Genomic_DNA"/>
</dbReference>
<accession>A0A0F8YLE0</accession>
<comment type="caution">
    <text evidence="1">The sequence shown here is derived from an EMBL/GenBank/DDBJ whole genome shotgun (WGS) entry which is preliminary data.</text>
</comment>
<reference evidence="1" key="1">
    <citation type="journal article" date="2015" name="Nature">
        <title>Complex archaea that bridge the gap between prokaryotes and eukaryotes.</title>
        <authorList>
            <person name="Spang A."/>
            <person name="Saw J.H."/>
            <person name="Jorgensen S.L."/>
            <person name="Zaremba-Niedzwiedzka K."/>
            <person name="Martijn J."/>
            <person name="Lind A.E."/>
            <person name="van Eijk R."/>
            <person name="Schleper C."/>
            <person name="Guy L."/>
            <person name="Ettema T.J."/>
        </authorList>
    </citation>
    <scope>NUCLEOTIDE SEQUENCE</scope>
</reference>
<dbReference type="AlphaFoldDB" id="A0A0F8YLE0"/>
<gene>
    <name evidence="1" type="ORF">LCGC14_3140500</name>
</gene>
<organism evidence="1">
    <name type="scientific">marine sediment metagenome</name>
    <dbReference type="NCBI Taxonomy" id="412755"/>
    <lineage>
        <taxon>unclassified sequences</taxon>
        <taxon>metagenomes</taxon>
        <taxon>ecological metagenomes</taxon>
    </lineage>
</organism>
<name>A0A0F8YLE0_9ZZZZ</name>
<sequence length="60" mass="6584">MNQIGELLDDVYNAYEGSEMMADFSERHGIASAAVLTVFDEDGASLIAEHLRPRIEGKTV</sequence>
<feature type="non-terminal residue" evidence="1">
    <location>
        <position position="60"/>
    </location>
</feature>
<protein>
    <submittedName>
        <fullName evidence="1">Uncharacterized protein</fullName>
    </submittedName>
</protein>
<evidence type="ECO:0000313" key="1">
    <source>
        <dbReference type="EMBL" id="KKK48896.1"/>
    </source>
</evidence>